<name>A0A165HZQ1_9BASI</name>
<dbReference type="InterPro" id="IPR036291">
    <property type="entry name" value="NAD(P)-bd_dom_sf"/>
</dbReference>
<comment type="similarity">
    <text evidence="1">Belongs to the NmrA-type oxidoreductase family.</text>
</comment>
<accession>A0A165HZQ1</accession>
<evidence type="ECO:0000256" key="3">
    <source>
        <dbReference type="ARBA" id="ARBA00023002"/>
    </source>
</evidence>
<gene>
    <name evidence="5" type="ORF">CALCODRAFT_515667</name>
</gene>
<dbReference type="PANTHER" id="PTHR42748:SF30">
    <property type="entry name" value="NMRA-LIKE DOMAIN-CONTAINING PROTEIN"/>
    <property type="match status" value="1"/>
</dbReference>
<sequence>MSMKVVLVTGATGKQGGSLVNALLDRGGFAIRALTRNVNTEAAKELAAKGVAVVPGDLSDKDSLSKACKDVYAVFGVSIPEFFCGVDEELQGRNLVDACKENDVPLLVWSSLPSCKDTSSGKFIVKPFDAKSDVEKYIKAVDQPAIIFRTGGFASNMILFHQLKQDEKDPSKYHFCYPIVGANSPQPWTYVEKDVGPAVLAAIEKWEDSAWHTELAKEPIPLVSYQLTLEEMASIVAKVSGKDVDFVSVPSDGLPPPLISMNHWCNERLWGYGDHIPVDILVKLGVKFHTLDDYVRDEVIPWMNSQDQSAS</sequence>
<proteinExistence type="inferred from homology"/>
<feature type="domain" description="NmrA-like" evidence="4">
    <location>
        <begin position="4"/>
        <end position="255"/>
    </location>
</feature>
<dbReference type="Proteomes" id="UP000076842">
    <property type="component" value="Unassembled WGS sequence"/>
</dbReference>
<dbReference type="SUPFAM" id="SSF51735">
    <property type="entry name" value="NAD(P)-binding Rossmann-fold domains"/>
    <property type="match status" value="1"/>
</dbReference>
<keyword evidence="2" id="KW-0521">NADP</keyword>
<keyword evidence="6" id="KW-1185">Reference proteome</keyword>
<dbReference type="CDD" id="cd05251">
    <property type="entry name" value="NmrA_like_SDR_a"/>
    <property type="match status" value="1"/>
</dbReference>
<organism evidence="5 6">
    <name type="scientific">Calocera cornea HHB12733</name>
    <dbReference type="NCBI Taxonomy" id="1353952"/>
    <lineage>
        <taxon>Eukaryota</taxon>
        <taxon>Fungi</taxon>
        <taxon>Dikarya</taxon>
        <taxon>Basidiomycota</taxon>
        <taxon>Agaricomycotina</taxon>
        <taxon>Dacrymycetes</taxon>
        <taxon>Dacrymycetales</taxon>
        <taxon>Dacrymycetaceae</taxon>
        <taxon>Calocera</taxon>
    </lineage>
</organism>
<dbReference type="InterPro" id="IPR008030">
    <property type="entry name" value="NmrA-like"/>
</dbReference>
<dbReference type="InterPro" id="IPR051164">
    <property type="entry name" value="NmrA-like_oxidored"/>
</dbReference>
<dbReference type="Gene3D" id="3.40.50.720">
    <property type="entry name" value="NAD(P)-binding Rossmann-like Domain"/>
    <property type="match status" value="1"/>
</dbReference>
<evidence type="ECO:0000259" key="4">
    <source>
        <dbReference type="Pfam" id="PF05368"/>
    </source>
</evidence>
<dbReference type="STRING" id="1353952.A0A165HZQ1"/>
<dbReference type="AlphaFoldDB" id="A0A165HZQ1"/>
<protein>
    <submittedName>
        <fullName evidence="5">NAD(P)-binding protein</fullName>
    </submittedName>
</protein>
<dbReference type="InParanoid" id="A0A165HZQ1"/>
<evidence type="ECO:0000256" key="2">
    <source>
        <dbReference type="ARBA" id="ARBA00022857"/>
    </source>
</evidence>
<reference evidence="5 6" key="1">
    <citation type="journal article" date="2016" name="Mol. Biol. Evol.">
        <title>Comparative Genomics of Early-Diverging Mushroom-Forming Fungi Provides Insights into the Origins of Lignocellulose Decay Capabilities.</title>
        <authorList>
            <person name="Nagy L.G."/>
            <person name="Riley R."/>
            <person name="Tritt A."/>
            <person name="Adam C."/>
            <person name="Daum C."/>
            <person name="Floudas D."/>
            <person name="Sun H."/>
            <person name="Yadav J.S."/>
            <person name="Pangilinan J."/>
            <person name="Larsson K.H."/>
            <person name="Matsuura K."/>
            <person name="Barry K."/>
            <person name="Labutti K."/>
            <person name="Kuo R."/>
            <person name="Ohm R.A."/>
            <person name="Bhattacharya S.S."/>
            <person name="Shirouzu T."/>
            <person name="Yoshinaga Y."/>
            <person name="Martin F.M."/>
            <person name="Grigoriev I.V."/>
            <person name="Hibbett D.S."/>
        </authorList>
    </citation>
    <scope>NUCLEOTIDE SEQUENCE [LARGE SCALE GENOMIC DNA]</scope>
    <source>
        <strain evidence="5 6">HHB12733</strain>
    </source>
</reference>
<evidence type="ECO:0000313" key="5">
    <source>
        <dbReference type="EMBL" id="KZT59953.1"/>
    </source>
</evidence>
<dbReference type="GO" id="GO:0005634">
    <property type="term" value="C:nucleus"/>
    <property type="evidence" value="ECO:0007669"/>
    <property type="project" value="TreeGrafter"/>
</dbReference>
<evidence type="ECO:0000256" key="1">
    <source>
        <dbReference type="ARBA" id="ARBA00006328"/>
    </source>
</evidence>
<dbReference type="EMBL" id="KV423935">
    <property type="protein sequence ID" value="KZT59953.1"/>
    <property type="molecule type" value="Genomic_DNA"/>
</dbReference>
<dbReference type="OrthoDB" id="419598at2759"/>
<dbReference type="PANTHER" id="PTHR42748">
    <property type="entry name" value="NITROGEN METABOLITE REPRESSION PROTEIN NMRA FAMILY MEMBER"/>
    <property type="match status" value="1"/>
</dbReference>
<evidence type="ECO:0000313" key="6">
    <source>
        <dbReference type="Proteomes" id="UP000076842"/>
    </source>
</evidence>
<dbReference type="Gene3D" id="3.90.25.10">
    <property type="entry name" value="UDP-galactose 4-epimerase, domain 1"/>
    <property type="match status" value="1"/>
</dbReference>
<dbReference type="GO" id="GO:0016491">
    <property type="term" value="F:oxidoreductase activity"/>
    <property type="evidence" value="ECO:0007669"/>
    <property type="project" value="UniProtKB-KW"/>
</dbReference>
<keyword evidence="3" id="KW-0560">Oxidoreductase</keyword>
<dbReference type="Pfam" id="PF05368">
    <property type="entry name" value="NmrA"/>
    <property type="match status" value="1"/>
</dbReference>